<name>A0A915JAS1_ROMCU</name>
<organism evidence="1 2">
    <name type="scientific">Romanomermis culicivorax</name>
    <name type="common">Nematode worm</name>
    <dbReference type="NCBI Taxonomy" id="13658"/>
    <lineage>
        <taxon>Eukaryota</taxon>
        <taxon>Metazoa</taxon>
        <taxon>Ecdysozoa</taxon>
        <taxon>Nematoda</taxon>
        <taxon>Enoplea</taxon>
        <taxon>Dorylaimia</taxon>
        <taxon>Mermithida</taxon>
        <taxon>Mermithoidea</taxon>
        <taxon>Mermithidae</taxon>
        <taxon>Romanomermis</taxon>
    </lineage>
</organism>
<sequence length="74" mass="7976">MTTDKLGVATLTTAELTMINLTKANVRIVIALKVGLVNAVDEVLDPMALLLILFSLPPPLARKPPTAAERIKLR</sequence>
<protein>
    <submittedName>
        <fullName evidence="2">Uncharacterized protein</fullName>
    </submittedName>
</protein>
<accession>A0A915JAS1</accession>
<dbReference type="WBParaSite" id="nRc.2.0.1.t23252-RA">
    <property type="protein sequence ID" value="nRc.2.0.1.t23252-RA"/>
    <property type="gene ID" value="nRc.2.0.1.g23252"/>
</dbReference>
<evidence type="ECO:0000313" key="1">
    <source>
        <dbReference type="Proteomes" id="UP000887565"/>
    </source>
</evidence>
<dbReference type="Proteomes" id="UP000887565">
    <property type="component" value="Unplaced"/>
</dbReference>
<reference evidence="2" key="1">
    <citation type="submission" date="2022-11" db="UniProtKB">
        <authorList>
            <consortium name="WormBaseParasite"/>
        </authorList>
    </citation>
    <scope>IDENTIFICATION</scope>
</reference>
<dbReference type="AlphaFoldDB" id="A0A915JAS1"/>
<keyword evidence="1" id="KW-1185">Reference proteome</keyword>
<proteinExistence type="predicted"/>
<evidence type="ECO:0000313" key="2">
    <source>
        <dbReference type="WBParaSite" id="nRc.2.0.1.t23252-RA"/>
    </source>
</evidence>